<dbReference type="PROSITE" id="PS00061">
    <property type="entry name" value="ADH_SHORT"/>
    <property type="match status" value="1"/>
</dbReference>
<sequence>MKNIKDALVVITGGASGIGRLVGFSLAERGARVIAWDINPQSLKALEDEARSRGLAITGMACDVSDRKSVYAAADTVLRESGPVDILINNAGVVSGSTFLETPDEKIIKTMEVNVSPLFWTCKAFLPGMIERNRGHIVTISSAAGIIGVRGLADYSASKFAAFGFHESVRMELRRMKKKISSTVVCPFYIDTGMFKGVKSKVPLLLPILKSEYAARRIVSAILKNKKRLIMPRFVYGVYVLRLLPAGAFDVMADFFGINNSMDDFTGRDGKTNGENNEQ</sequence>
<evidence type="ECO:0000313" key="12">
    <source>
        <dbReference type="Proteomes" id="UP000595917"/>
    </source>
</evidence>
<dbReference type="Proteomes" id="UP000595917">
    <property type="component" value="Chromosome"/>
</dbReference>
<dbReference type="FunFam" id="3.40.50.720:FF:000131">
    <property type="entry name" value="Short-chain dehydrogenase/reductase 3"/>
    <property type="match status" value="1"/>
</dbReference>
<comment type="subcellular location">
    <subcellularLocation>
        <location evidence="1">Membrane</location>
        <topology evidence="1">Multi-pass membrane protein</topology>
    </subcellularLocation>
</comment>
<evidence type="ECO:0000256" key="5">
    <source>
        <dbReference type="ARBA" id="ARBA00022989"/>
    </source>
</evidence>
<proteinExistence type="inferred from homology"/>
<evidence type="ECO:0000256" key="4">
    <source>
        <dbReference type="ARBA" id="ARBA00022857"/>
    </source>
</evidence>
<evidence type="ECO:0000256" key="7">
    <source>
        <dbReference type="ARBA" id="ARBA00023098"/>
    </source>
</evidence>
<dbReference type="InterPro" id="IPR020904">
    <property type="entry name" value="Sc_DH/Rdtase_CS"/>
</dbReference>
<dbReference type="Gene3D" id="3.40.50.720">
    <property type="entry name" value="NAD(P)-binding Rossmann-like Domain"/>
    <property type="match status" value="1"/>
</dbReference>
<evidence type="ECO:0000256" key="6">
    <source>
        <dbReference type="ARBA" id="ARBA00023002"/>
    </source>
</evidence>
<evidence type="ECO:0000256" key="1">
    <source>
        <dbReference type="ARBA" id="ARBA00004141"/>
    </source>
</evidence>
<dbReference type="GO" id="GO:0016616">
    <property type="term" value="F:oxidoreductase activity, acting on the CH-OH group of donors, NAD or NADP as acceptor"/>
    <property type="evidence" value="ECO:0007669"/>
    <property type="project" value="UniProtKB-ARBA"/>
</dbReference>
<dbReference type="SUPFAM" id="SSF51735">
    <property type="entry name" value="NAD(P)-binding Rossmann-fold domains"/>
    <property type="match status" value="1"/>
</dbReference>
<dbReference type="PRINTS" id="PR00080">
    <property type="entry name" value="SDRFAMILY"/>
</dbReference>
<gene>
    <name evidence="11" type="ORF">JFL75_06695</name>
</gene>
<comment type="similarity">
    <text evidence="2 9">Belongs to the short-chain dehydrogenases/reductases (SDR) family.</text>
</comment>
<evidence type="ECO:0000259" key="10">
    <source>
        <dbReference type="SMART" id="SM00822"/>
    </source>
</evidence>
<dbReference type="GO" id="GO:0042445">
    <property type="term" value="P:hormone metabolic process"/>
    <property type="evidence" value="ECO:0007669"/>
    <property type="project" value="UniProtKB-ARBA"/>
</dbReference>
<dbReference type="PANTHER" id="PTHR24322">
    <property type="entry name" value="PKSB"/>
    <property type="match status" value="1"/>
</dbReference>
<name>A0A7T7XQG6_9SPIR</name>
<dbReference type="PRINTS" id="PR00081">
    <property type="entry name" value="GDHRDH"/>
</dbReference>
<dbReference type="PANTHER" id="PTHR24322:SF736">
    <property type="entry name" value="RETINOL DEHYDROGENASE 10"/>
    <property type="match status" value="1"/>
</dbReference>
<keyword evidence="5" id="KW-1133">Transmembrane helix</keyword>
<dbReference type="Pfam" id="PF00106">
    <property type="entry name" value="adh_short"/>
    <property type="match status" value="1"/>
</dbReference>
<evidence type="ECO:0000313" key="11">
    <source>
        <dbReference type="EMBL" id="QQO10598.1"/>
    </source>
</evidence>
<dbReference type="GO" id="GO:0006066">
    <property type="term" value="P:alcohol metabolic process"/>
    <property type="evidence" value="ECO:0007669"/>
    <property type="project" value="UniProtKB-ARBA"/>
</dbReference>
<keyword evidence="7" id="KW-0443">Lipid metabolism</keyword>
<feature type="domain" description="Ketoreductase" evidence="10">
    <location>
        <begin position="7"/>
        <end position="198"/>
    </location>
</feature>
<keyword evidence="8" id="KW-0472">Membrane</keyword>
<evidence type="ECO:0000256" key="9">
    <source>
        <dbReference type="RuleBase" id="RU000363"/>
    </source>
</evidence>
<dbReference type="GO" id="GO:0006720">
    <property type="term" value="P:isoprenoid metabolic process"/>
    <property type="evidence" value="ECO:0007669"/>
    <property type="project" value="UniProtKB-ARBA"/>
</dbReference>
<evidence type="ECO:0000256" key="8">
    <source>
        <dbReference type="ARBA" id="ARBA00023136"/>
    </source>
</evidence>
<keyword evidence="3" id="KW-0812">Transmembrane</keyword>
<keyword evidence="6" id="KW-0560">Oxidoreductase</keyword>
<organism evidence="11 12">
    <name type="scientific">Breznakiella homolactica</name>
    <dbReference type="NCBI Taxonomy" id="2798577"/>
    <lineage>
        <taxon>Bacteria</taxon>
        <taxon>Pseudomonadati</taxon>
        <taxon>Spirochaetota</taxon>
        <taxon>Spirochaetia</taxon>
        <taxon>Spirochaetales</taxon>
        <taxon>Breznakiellaceae</taxon>
        <taxon>Breznakiella</taxon>
    </lineage>
</organism>
<keyword evidence="4" id="KW-0521">NADP</keyword>
<evidence type="ECO:0000256" key="2">
    <source>
        <dbReference type="ARBA" id="ARBA00006484"/>
    </source>
</evidence>
<dbReference type="KEGG" id="bhc:JFL75_06695"/>
<accession>A0A7T7XQG6</accession>
<reference evidence="11" key="1">
    <citation type="submission" date="2021-01" db="EMBL/GenBank/DDBJ databases">
        <title>Description of Breznakiella homolactica.</title>
        <authorList>
            <person name="Song Y."/>
            <person name="Brune A."/>
        </authorList>
    </citation>
    <scope>NUCLEOTIDE SEQUENCE</scope>
    <source>
        <strain evidence="11">RmG30</strain>
    </source>
</reference>
<dbReference type="AlphaFoldDB" id="A0A7T7XQG6"/>
<dbReference type="InterPro" id="IPR036291">
    <property type="entry name" value="NAD(P)-bd_dom_sf"/>
</dbReference>
<dbReference type="EMBL" id="CP067089">
    <property type="protein sequence ID" value="QQO10598.1"/>
    <property type="molecule type" value="Genomic_DNA"/>
</dbReference>
<dbReference type="SMART" id="SM00822">
    <property type="entry name" value="PKS_KR"/>
    <property type="match status" value="1"/>
</dbReference>
<dbReference type="GO" id="GO:0016020">
    <property type="term" value="C:membrane"/>
    <property type="evidence" value="ECO:0007669"/>
    <property type="project" value="UniProtKB-SubCell"/>
</dbReference>
<keyword evidence="12" id="KW-1185">Reference proteome</keyword>
<dbReference type="InterPro" id="IPR002347">
    <property type="entry name" value="SDR_fam"/>
</dbReference>
<dbReference type="RefSeq" id="WP_215627903.1">
    <property type="nucleotide sequence ID" value="NZ_CP067089.2"/>
</dbReference>
<evidence type="ECO:0000256" key="3">
    <source>
        <dbReference type="ARBA" id="ARBA00022692"/>
    </source>
</evidence>
<protein>
    <submittedName>
        <fullName evidence="11">SDR family oxidoreductase</fullName>
    </submittedName>
</protein>
<dbReference type="InterPro" id="IPR057326">
    <property type="entry name" value="KR_dom"/>
</dbReference>
<dbReference type="CDD" id="cd05339">
    <property type="entry name" value="17beta-HSDXI-like_SDR_c"/>
    <property type="match status" value="1"/>
</dbReference>